<organism evidence="3">
    <name type="scientific">Paenibacillus sp. AN1007</name>
    <dbReference type="NCBI Taxonomy" id="3151385"/>
    <lineage>
        <taxon>Bacteria</taxon>
        <taxon>Bacillati</taxon>
        <taxon>Bacillota</taxon>
        <taxon>Bacilli</taxon>
        <taxon>Bacillales</taxon>
        <taxon>Paenibacillaceae</taxon>
        <taxon>Paenibacillus</taxon>
    </lineage>
</organism>
<dbReference type="Gene3D" id="2.20.110.10">
    <property type="entry name" value="Histone H3 K4-specific methyltransferase SET7/9 N-terminal domain"/>
    <property type="match status" value="1"/>
</dbReference>
<gene>
    <name evidence="3" type="ORF">ABXS70_19510</name>
</gene>
<evidence type="ECO:0008006" key="4">
    <source>
        <dbReference type="Google" id="ProtNLM"/>
    </source>
</evidence>
<protein>
    <recommendedName>
        <fullName evidence="4">MORN repeat protein</fullName>
    </recommendedName>
</protein>
<dbReference type="PANTHER" id="PTHR43215:SF14">
    <property type="entry name" value="RADIAL SPOKE HEAD 1 HOMOLOG"/>
    <property type="match status" value="1"/>
</dbReference>
<dbReference type="InterPro" id="IPR003409">
    <property type="entry name" value="MORN"/>
</dbReference>
<reference evidence="3" key="1">
    <citation type="submission" date="2024-05" db="EMBL/GenBank/DDBJ databases">
        <title>Draft genome assemblies of 36 bacteria isolated from hibernating arctic ground squirrels.</title>
        <authorList>
            <person name="McKee H."/>
            <person name="Mullen L."/>
            <person name="Drown D.M."/>
            <person name="Duddleston K.N."/>
        </authorList>
    </citation>
    <scope>NUCLEOTIDE SEQUENCE</scope>
    <source>
        <strain evidence="3">AN1007</strain>
    </source>
</reference>
<evidence type="ECO:0000313" key="3">
    <source>
        <dbReference type="EMBL" id="XCP93394.1"/>
    </source>
</evidence>
<feature type="chain" id="PRO_5043683875" description="MORN repeat protein" evidence="2">
    <location>
        <begin position="29"/>
        <end position="229"/>
    </location>
</feature>
<dbReference type="PANTHER" id="PTHR43215">
    <property type="entry name" value="RADIAL SPOKE HEAD 1 HOMOLOG"/>
    <property type="match status" value="1"/>
</dbReference>
<dbReference type="RefSeq" id="WP_342554680.1">
    <property type="nucleotide sequence ID" value="NZ_CP159992.1"/>
</dbReference>
<evidence type="ECO:0000256" key="2">
    <source>
        <dbReference type="SAM" id="SignalP"/>
    </source>
</evidence>
<evidence type="ECO:0000256" key="1">
    <source>
        <dbReference type="ARBA" id="ARBA00022737"/>
    </source>
</evidence>
<accession>A0AAU8N9D9</accession>
<keyword evidence="2" id="KW-0732">Signal</keyword>
<dbReference type="AlphaFoldDB" id="A0AAU8N9D9"/>
<dbReference type="SUPFAM" id="SSF82185">
    <property type="entry name" value="Histone H3 K4-specific methyltransferase SET7/9 N-terminal domain"/>
    <property type="match status" value="1"/>
</dbReference>
<feature type="signal peptide" evidence="2">
    <location>
        <begin position="1"/>
        <end position="28"/>
    </location>
</feature>
<name>A0AAU8N9D9_9BACL</name>
<dbReference type="SMART" id="SM00698">
    <property type="entry name" value="MORN"/>
    <property type="match status" value="3"/>
</dbReference>
<keyword evidence="1" id="KW-0677">Repeat</keyword>
<dbReference type="EMBL" id="CP159992">
    <property type="protein sequence ID" value="XCP93394.1"/>
    <property type="molecule type" value="Genomic_DNA"/>
</dbReference>
<proteinExistence type="predicted"/>
<sequence>MIKKMFCYILGASLGLTVLLSAPMLAQAERQSLNYSNGAVYYGETKNGKPHGEGTMTWGKSKTYNGSWMEGKRSGQGVYKMITRETDRISETQYEGTWKSDQKEGKGELRVNEISLTGTMLESRVQTGTFSKDQWIAGYDVRKGESDPPYYFAYQDAKIKLQIMGEAGEILKGLKEGYFFTFKYQKGKVHKNVGVGDEYDPKAFRSFILSIEKEIKPYIQQFEKLAKKL</sequence>
<dbReference type="Pfam" id="PF02493">
    <property type="entry name" value="MORN"/>
    <property type="match status" value="3"/>
</dbReference>